<dbReference type="GO" id="GO:0005737">
    <property type="term" value="C:cytoplasm"/>
    <property type="evidence" value="ECO:0007669"/>
    <property type="project" value="TreeGrafter"/>
</dbReference>
<feature type="region of interest" description="Disordered" evidence="2">
    <location>
        <begin position="1"/>
        <end position="33"/>
    </location>
</feature>
<feature type="compositionally biased region" description="Polar residues" evidence="2">
    <location>
        <begin position="18"/>
        <end position="31"/>
    </location>
</feature>
<dbReference type="Gene3D" id="3.40.50.1460">
    <property type="match status" value="1"/>
</dbReference>
<proteinExistence type="inferred from homology"/>
<dbReference type="PANTHER" id="PTHR48104:SF30">
    <property type="entry name" value="METACASPASE-1"/>
    <property type="match status" value="1"/>
</dbReference>
<dbReference type="EMBL" id="CAJMWR010000159">
    <property type="protein sequence ID" value="CAE6351423.1"/>
    <property type="molecule type" value="Genomic_DNA"/>
</dbReference>
<protein>
    <recommendedName>
        <fullName evidence="3">Peptidase C14 caspase domain-containing protein</fullName>
    </recommendedName>
</protein>
<sequence length="537" mass="59672">MSSNEEPYDIVTRGLPEQGTQQQEAKSSSPSFEALRSEFQRSFKSKTWMGVQDLSNHSTNRRALVIGINYGNRRPPGGLTGTYVDAFRAIKMLENFDYKPTDICVLADIAIPTTSFGIDLGEEDDAESRLPKRNNIIKALRWLSNNSGPEEYRFLYFSGHGHYQQYKPEPSSNQCIMPKDVEFERFQDCDGCVCTGNVWQASEQQGEPTFVPEPLTVLWDHNINRLLAGNLKAGTTMTAVLDCCYSGGVLETAFQNEPVLERTEPNSKGRRLYATMNGPSPANRVGLQAQDGLAEASEKTGNIWAQFAKRDNPTNSDINVEAVSPPQSATPSPGSVFVNRIDPGNILGLPDGIDVVTGIKYHTPRYNNTKSFRDPYEKSQKSVHSLSKSPEIRQAPFQLGEMATRNQSLSPPFGTSQATSGFTCQRPGISSAVVPFNDGCTIMCWAACRKLESAFEDSDNAGWFTKALTEYLARPINSEENLRSAQDLIDRLGTKFEQHNKTLKDQKRNLGEQHPQLFVSKNIGLALEDYLRLGLKI</sequence>
<dbReference type="GO" id="GO:0004197">
    <property type="term" value="F:cysteine-type endopeptidase activity"/>
    <property type="evidence" value="ECO:0007669"/>
    <property type="project" value="InterPro"/>
</dbReference>
<evidence type="ECO:0000259" key="3">
    <source>
        <dbReference type="Pfam" id="PF00656"/>
    </source>
</evidence>
<dbReference type="Gene3D" id="3.40.50.12660">
    <property type="match status" value="1"/>
</dbReference>
<accession>A0A8H2ZV70</accession>
<dbReference type="InterPro" id="IPR050452">
    <property type="entry name" value="Metacaspase"/>
</dbReference>
<feature type="domain" description="Peptidase C14 caspase" evidence="3">
    <location>
        <begin position="61"/>
        <end position="518"/>
    </location>
</feature>
<comment type="similarity">
    <text evidence="1">Belongs to the peptidase C14B family.</text>
</comment>
<comment type="caution">
    <text evidence="4">The sequence shown here is derived from an EMBL/GenBank/DDBJ whole genome shotgun (WGS) entry which is preliminary data.</text>
</comment>
<evidence type="ECO:0000256" key="2">
    <source>
        <dbReference type="SAM" id="MobiDB-lite"/>
    </source>
</evidence>
<organism evidence="4 5">
    <name type="scientific">Rhizoctonia solani</name>
    <dbReference type="NCBI Taxonomy" id="456999"/>
    <lineage>
        <taxon>Eukaryota</taxon>
        <taxon>Fungi</taxon>
        <taxon>Dikarya</taxon>
        <taxon>Basidiomycota</taxon>
        <taxon>Agaricomycotina</taxon>
        <taxon>Agaricomycetes</taxon>
        <taxon>Cantharellales</taxon>
        <taxon>Ceratobasidiaceae</taxon>
        <taxon>Rhizoctonia</taxon>
    </lineage>
</organism>
<dbReference type="Proteomes" id="UP000663840">
    <property type="component" value="Unassembled WGS sequence"/>
</dbReference>
<dbReference type="InterPro" id="IPR011600">
    <property type="entry name" value="Pept_C14_caspase"/>
</dbReference>
<reference evidence="4" key="1">
    <citation type="submission" date="2021-01" db="EMBL/GenBank/DDBJ databases">
        <authorList>
            <person name="Kaushik A."/>
        </authorList>
    </citation>
    <scope>NUCLEOTIDE SEQUENCE</scope>
    <source>
        <strain evidence="4">AG1-1A</strain>
    </source>
</reference>
<dbReference type="AlphaFoldDB" id="A0A8H2ZV70"/>
<dbReference type="Pfam" id="PF00656">
    <property type="entry name" value="Peptidase_C14"/>
    <property type="match status" value="1"/>
</dbReference>
<name>A0A8H2ZV70_9AGAM</name>
<dbReference type="PANTHER" id="PTHR48104">
    <property type="entry name" value="METACASPASE-4"/>
    <property type="match status" value="1"/>
</dbReference>
<gene>
    <name evidence="4" type="ORF">RDB_LOCUS8666</name>
</gene>
<dbReference type="GO" id="GO:0006508">
    <property type="term" value="P:proteolysis"/>
    <property type="evidence" value="ECO:0007669"/>
    <property type="project" value="InterPro"/>
</dbReference>
<evidence type="ECO:0000313" key="5">
    <source>
        <dbReference type="Proteomes" id="UP000663840"/>
    </source>
</evidence>
<evidence type="ECO:0000256" key="1">
    <source>
        <dbReference type="ARBA" id="ARBA00009005"/>
    </source>
</evidence>
<evidence type="ECO:0000313" key="4">
    <source>
        <dbReference type="EMBL" id="CAE6351423.1"/>
    </source>
</evidence>